<feature type="modified residue" description="4-aspartylphosphate" evidence="4">
    <location>
        <position position="59"/>
    </location>
</feature>
<dbReference type="InterPro" id="IPR018060">
    <property type="entry name" value="HTH_AraC"/>
</dbReference>
<keyword evidence="4" id="KW-0597">Phosphoprotein</keyword>
<keyword evidence="10" id="KW-1185">Reference proteome</keyword>
<dbReference type="SUPFAM" id="SSF55073">
    <property type="entry name" value="Nucleotide cyclase"/>
    <property type="match status" value="1"/>
</dbReference>
<dbReference type="Proteomes" id="UP001597180">
    <property type="component" value="Unassembled WGS sequence"/>
</dbReference>
<dbReference type="SMART" id="SM00448">
    <property type="entry name" value="REC"/>
    <property type="match status" value="1"/>
</dbReference>
<accession>A0ABW3UVR1</accession>
<dbReference type="SUPFAM" id="SSF46689">
    <property type="entry name" value="Homeodomain-like"/>
    <property type="match status" value="2"/>
</dbReference>
<sequence length="540" mass="61626">MDSTMIRMIVIDDIKDVVDGLVNGISWEQYGIAIAGACLNGEDGLKLALQEKPDIIVTDIRMPKMDGLTMTRAIVEALPQCKIILISGYSDFEYAQEAVRLGAFDFVTKPFSLEDIVETVQKARLAVLELKRQQSNIQEMERRVKESLPVLRQEFFNLLIHHKAHENKIRERWDFLQVGLDRENFVVMVLEIDRFQELSKDWPVSEIELLRFTMQNILEETIHAYTKGVVFRDSDGRFVVIHNEYEAESPSALAERCCDHIARYAKYTVSIGVGSRVSRIHELPLSYQQATTAMSYHFYTGGNGVVCYGDVIEDKQRLPKYPADRVQDIAFALLSGNRERTLVILEEVYEELVHFQPRPQPRYLALLLHGFANMLVRVLLEKLSYEDIEPLEELLQEMEASSGRTVHDIYGLLKQICERGCSIVEERSASQAHLIIEQAIAYIKQHLSAELTVAHCASQVHLSGSYFANLFKKVTGMSFSQYVTATRMDKAKEMLLQNKQIQEVASALGYEERRYFSDVFKKVTGMTPSEFRQSAGLAET</sequence>
<dbReference type="SMART" id="SM00342">
    <property type="entry name" value="HTH_ARAC"/>
    <property type="match status" value="1"/>
</dbReference>
<evidence type="ECO:0000256" key="1">
    <source>
        <dbReference type="ARBA" id="ARBA00023015"/>
    </source>
</evidence>
<feature type="domain" description="GGDEF" evidence="8">
    <location>
        <begin position="183"/>
        <end position="310"/>
    </location>
</feature>
<dbReference type="InterPro" id="IPR001789">
    <property type="entry name" value="Sig_transdc_resp-reg_receiver"/>
</dbReference>
<dbReference type="RefSeq" id="WP_079911178.1">
    <property type="nucleotide sequence ID" value="NZ_BAABJG010000004.1"/>
</dbReference>
<dbReference type="PROSITE" id="PS00041">
    <property type="entry name" value="HTH_ARAC_FAMILY_1"/>
    <property type="match status" value="1"/>
</dbReference>
<evidence type="ECO:0000256" key="5">
    <source>
        <dbReference type="SAM" id="Coils"/>
    </source>
</evidence>
<dbReference type="InterPro" id="IPR011006">
    <property type="entry name" value="CheY-like_superfamily"/>
</dbReference>
<dbReference type="Gene3D" id="3.40.50.2300">
    <property type="match status" value="1"/>
</dbReference>
<evidence type="ECO:0000313" key="9">
    <source>
        <dbReference type="EMBL" id="MFD1224414.1"/>
    </source>
</evidence>
<dbReference type="InterPro" id="IPR041522">
    <property type="entry name" value="CdaR_GGDEF"/>
</dbReference>
<keyword evidence="3" id="KW-0804">Transcription</keyword>
<protein>
    <submittedName>
        <fullName evidence="9">Response regulator</fullName>
    </submittedName>
</protein>
<dbReference type="PROSITE" id="PS01124">
    <property type="entry name" value="HTH_ARAC_FAMILY_2"/>
    <property type="match status" value="1"/>
</dbReference>
<evidence type="ECO:0000256" key="2">
    <source>
        <dbReference type="ARBA" id="ARBA00023125"/>
    </source>
</evidence>
<name>A0ABW3UVR1_9BACL</name>
<dbReference type="CDD" id="cd17536">
    <property type="entry name" value="REC_YesN-like"/>
    <property type="match status" value="1"/>
</dbReference>
<evidence type="ECO:0000259" key="6">
    <source>
        <dbReference type="PROSITE" id="PS01124"/>
    </source>
</evidence>
<dbReference type="Pfam" id="PF00072">
    <property type="entry name" value="Response_reg"/>
    <property type="match status" value="1"/>
</dbReference>
<dbReference type="PANTHER" id="PTHR43280">
    <property type="entry name" value="ARAC-FAMILY TRANSCRIPTIONAL REGULATOR"/>
    <property type="match status" value="1"/>
</dbReference>
<evidence type="ECO:0000259" key="7">
    <source>
        <dbReference type="PROSITE" id="PS50110"/>
    </source>
</evidence>
<dbReference type="Gene3D" id="1.10.10.60">
    <property type="entry name" value="Homeodomain-like"/>
    <property type="match status" value="2"/>
</dbReference>
<dbReference type="InterPro" id="IPR018062">
    <property type="entry name" value="HTH_AraC-typ_CS"/>
</dbReference>
<dbReference type="PRINTS" id="PR00032">
    <property type="entry name" value="HTHARAC"/>
</dbReference>
<comment type="caution">
    <text evidence="9">The sequence shown here is derived from an EMBL/GenBank/DDBJ whole genome shotgun (WGS) entry which is preliminary data.</text>
</comment>
<feature type="domain" description="Response regulatory" evidence="7">
    <location>
        <begin position="7"/>
        <end position="124"/>
    </location>
</feature>
<dbReference type="Pfam" id="PF12833">
    <property type="entry name" value="HTH_18"/>
    <property type="match status" value="1"/>
</dbReference>
<feature type="domain" description="HTH araC/xylS-type" evidence="6">
    <location>
        <begin position="437"/>
        <end position="534"/>
    </location>
</feature>
<dbReference type="InterPro" id="IPR020449">
    <property type="entry name" value="Tscrpt_reg_AraC-type_HTH"/>
</dbReference>
<dbReference type="PROSITE" id="PS50110">
    <property type="entry name" value="RESPONSE_REGULATORY"/>
    <property type="match status" value="1"/>
</dbReference>
<dbReference type="Pfam" id="PF17853">
    <property type="entry name" value="GGDEF_2"/>
    <property type="match status" value="1"/>
</dbReference>
<keyword evidence="5" id="KW-0175">Coiled coil</keyword>
<dbReference type="PROSITE" id="PS50887">
    <property type="entry name" value="GGDEF"/>
    <property type="match status" value="1"/>
</dbReference>
<evidence type="ECO:0000259" key="8">
    <source>
        <dbReference type="PROSITE" id="PS50887"/>
    </source>
</evidence>
<dbReference type="PANTHER" id="PTHR43280:SF28">
    <property type="entry name" value="HTH-TYPE TRANSCRIPTIONAL ACTIVATOR RHAS"/>
    <property type="match status" value="1"/>
</dbReference>
<dbReference type="InterPro" id="IPR043128">
    <property type="entry name" value="Rev_trsase/Diguanyl_cyclase"/>
</dbReference>
<dbReference type="SUPFAM" id="SSF52172">
    <property type="entry name" value="CheY-like"/>
    <property type="match status" value="1"/>
</dbReference>
<keyword evidence="2" id="KW-0238">DNA-binding</keyword>
<gene>
    <name evidence="9" type="ORF">ACFQ4B_30335</name>
</gene>
<organism evidence="9 10">
    <name type="scientific">Paenibacillus vulneris</name>
    <dbReference type="NCBI Taxonomy" id="1133364"/>
    <lineage>
        <taxon>Bacteria</taxon>
        <taxon>Bacillati</taxon>
        <taxon>Bacillota</taxon>
        <taxon>Bacilli</taxon>
        <taxon>Bacillales</taxon>
        <taxon>Paenibacillaceae</taxon>
        <taxon>Paenibacillus</taxon>
    </lineage>
</organism>
<keyword evidence="1" id="KW-0805">Transcription regulation</keyword>
<evidence type="ECO:0000256" key="3">
    <source>
        <dbReference type="ARBA" id="ARBA00023163"/>
    </source>
</evidence>
<dbReference type="Gene3D" id="3.30.70.270">
    <property type="match status" value="1"/>
</dbReference>
<reference evidence="10" key="1">
    <citation type="journal article" date="2019" name="Int. J. Syst. Evol. Microbiol.">
        <title>The Global Catalogue of Microorganisms (GCM) 10K type strain sequencing project: providing services to taxonomists for standard genome sequencing and annotation.</title>
        <authorList>
            <consortium name="The Broad Institute Genomics Platform"/>
            <consortium name="The Broad Institute Genome Sequencing Center for Infectious Disease"/>
            <person name="Wu L."/>
            <person name="Ma J."/>
        </authorList>
    </citation>
    <scope>NUCLEOTIDE SEQUENCE [LARGE SCALE GENOMIC DNA]</scope>
    <source>
        <strain evidence="10">CCUG 53270</strain>
    </source>
</reference>
<evidence type="ECO:0000313" key="10">
    <source>
        <dbReference type="Proteomes" id="UP001597180"/>
    </source>
</evidence>
<dbReference type="InterPro" id="IPR000160">
    <property type="entry name" value="GGDEF_dom"/>
</dbReference>
<evidence type="ECO:0000256" key="4">
    <source>
        <dbReference type="PROSITE-ProRule" id="PRU00169"/>
    </source>
</evidence>
<proteinExistence type="predicted"/>
<dbReference type="InterPro" id="IPR029787">
    <property type="entry name" value="Nucleotide_cyclase"/>
</dbReference>
<feature type="coiled-coil region" evidence="5">
    <location>
        <begin position="113"/>
        <end position="143"/>
    </location>
</feature>
<dbReference type="EMBL" id="JBHTLU010000045">
    <property type="protein sequence ID" value="MFD1224414.1"/>
    <property type="molecule type" value="Genomic_DNA"/>
</dbReference>
<dbReference type="InterPro" id="IPR009057">
    <property type="entry name" value="Homeodomain-like_sf"/>
</dbReference>